<keyword evidence="2" id="KW-0808">Transferase</keyword>
<name>A0A9E8A9I0_9VIRU</name>
<sequence>MTPPGSVDRARCPAAGSIRLALNRAISLVVREWCLTPSCQPLFKGRNCSALRVELSGWKSQLKDGLSESAARSLSQALKSCDRFFDVQCKPCDKVAVGKARSQWQREVATPVSFDPSASASWSKNPLGELARRVKNIVGTEWGKEMERYRQSCLVPDQNGCLETPRGEGGTLATAPEDYSSDTYGLRVGVAKTKGKFRVVTMQSARVKGVLRPVHECLYDFLSRRAWLVRGDIREKDVRGVFDDLEEGENVISGDYKAATNNIYTTVVEAVVDVLASCPYLTHEERELMVGSFRPENLHWVSRTGVSHPILRGSMMGNLLSFPILCLINRASWSIADSLRRKRTGSKKYRRLLVNGDDIAFCGDGSMYQDWRSVTSWFGLVVNEEKTGVSSRFLELNSRSFERKAGGRIRPLRKPVLSGLMPDNTTSCVLTRLWDGLRTFTPSSLRIAILWLRNEIVWKGVSLSGLPSRLRRVLLKEAWFRQALWGGADVVEKVAVSCSNLPVVDRHWPVVSKGWAPPPECYELYDSKVREAQSIGVALARGFKCVPKEEILCGCRACRTRNHRAPSGRIWFRSVWKWRWISPVWNWWRKSGLPLVPVPTTTWADDHPDLASGVEVMVQNSFPPPPSLLYGVTVDDVILWPNGPV</sequence>
<dbReference type="GO" id="GO:0003968">
    <property type="term" value="F:RNA-directed RNA polymerase activity"/>
    <property type="evidence" value="ECO:0007669"/>
    <property type="project" value="UniProtKB-KW"/>
</dbReference>
<keyword evidence="3" id="KW-0548">Nucleotidyltransferase</keyword>
<dbReference type="CDD" id="cd23183">
    <property type="entry name" value="ps-ssRNAv_Botourmiaviridae_RdRp"/>
    <property type="match status" value="1"/>
</dbReference>
<accession>A0A9E8A9I0</accession>
<evidence type="ECO:0000256" key="2">
    <source>
        <dbReference type="ARBA" id="ARBA00022679"/>
    </source>
</evidence>
<dbReference type="EMBL" id="ON746360">
    <property type="protein sequence ID" value="UYL95448.1"/>
    <property type="molecule type" value="Genomic_RNA"/>
</dbReference>
<evidence type="ECO:0000256" key="1">
    <source>
        <dbReference type="ARBA" id="ARBA00022484"/>
    </source>
</evidence>
<proteinExistence type="predicted"/>
<keyword evidence="1 4" id="KW-0696">RNA-directed RNA polymerase</keyword>
<protein>
    <submittedName>
        <fullName evidence="4">RNA-dependent RNA polymerase</fullName>
    </submittedName>
</protein>
<dbReference type="InterPro" id="IPR043502">
    <property type="entry name" value="DNA/RNA_pol_sf"/>
</dbReference>
<dbReference type="SUPFAM" id="SSF56672">
    <property type="entry name" value="DNA/RNA polymerases"/>
    <property type="match status" value="1"/>
</dbReference>
<organism evidence="4">
    <name type="scientific">Tianjin Botou tick virus 2</name>
    <dbReference type="NCBI Taxonomy" id="2972070"/>
    <lineage>
        <taxon>Viruses</taxon>
        <taxon>Riboviria</taxon>
        <taxon>Orthornavirae</taxon>
        <taxon>Lenarviricota</taxon>
        <taxon>Miaviricetes</taxon>
        <taxon>Ourlivirales</taxon>
        <taxon>Botourmiaviridae</taxon>
    </lineage>
</organism>
<evidence type="ECO:0000313" key="4">
    <source>
        <dbReference type="EMBL" id="UYL95448.1"/>
    </source>
</evidence>
<evidence type="ECO:0000256" key="3">
    <source>
        <dbReference type="ARBA" id="ARBA00022695"/>
    </source>
</evidence>
<reference evidence="4" key="1">
    <citation type="submission" date="2022-05" db="EMBL/GenBank/DDBJ databases">
        <authorList>
            <person name="Cao W."/>
            <person name="Jia N."/>
            <person name="Lam T.T.-Y."/>
            <person name="Ni X."/>
            <person name="Liu J."/>
        </authorList>
    </citation>
    <scope>NUCLEOTIDE SEQUENCE</scope>
    <source>
        <strain evidence="4">TIGMIC 1</strain>
    </source>
</reference>